<accession>A0A0F5MXM6</accession>
<feature type="chain" id="PRO_5044542228" description="DUF732 domain-containing protein" evidence="1">
    <location>
        <begin position="35"/>
        <end position="116"/>
    </location>
</feature>
<evidence type="ECO:0000313" key="5">
    <source>
        <dbReference type="Proteomes" id="UP000034416"/>
    </source>
</evidence>
<dbReference type="Proteomes" id="UP000192327">
    <property type="component" value="Unassembled WGS sequence"/>
</dbReference>
<sequence>MIRRAWRERIHPLLWLAAAGSILAYALGHSPAHAAPFTPGQAYAEDHAADICGQFDDDPTVERVWQVLTDLINHGLSGVEAGIAVRESVVYVCPHHIPLVKRFAAYYQQHPTGVFT</sequence>
<dbReference type="EMBL" id="SSGD01000158">
    <property type="protein sequence ID" value="TXI50241.1"/>
    <property type="molecule type" value="Genomic_DNA"/>
</dbReference>
<feature type="signal peptide" evidence="1">
    <location>
        <begin position="1"/>
        <end position="34"/>
    </location>
</feature>
<evidence type="ECO:0000313" key="6">
    <source>
        <dbReference type="Proteomes" id="UP000192327"/>
    </source>
</evidence>
<dbReference type="Proteomes" id="UP000034416">
    <property type="component" value="Unassembled WGS sequence"/>
</dbReference>
<dbReference type="RefSeq" id="WP_046189341.1">
    <property type="nucleotide sequence ID" value="NZ_JACKUJ010000046.1"/>
</dbReference>
<keyword evidence="6" id="KW-1185">Reference proteome</keyword>
<evidence type="ECO:0000313" key="4">
    <source>
        <dbReference type="EMBL" id="TXI50241.1"/>
    </source>
</evidence>
<evidence type="ECO:0000256" key="1">
    <source>
        <dbReference type="SAM" id="SignalP"/>
    </source>
</evidence>
<evidence type="ECO:0000313" key="3">
    <source>
        <dbReference type="EMBL" id="OQZ91334.1"/>
    </source>
</evidence>
<dbReference type="Proteomes" id="UP000321797">
    <property type="component" value="Unassembled WGS sequence"/>
</dbReference>
<evidence type="ECO:0000313" key="2">
    <source>
        <dbReference type="EMBL" id="KKB99451.1"/>
    </source>
</evidence>
<dbReference type="PATRIC" id="fig|342002.3.peg.10"/>
<proteinExistence type="predicted"/>
<organism evidence="2 5">
    <name type="scientific">Mycolicibacter arupensis</name>
    <dbReference type="NCBI Taxonomy" id="342002"/>
    <lineage>
        <taxon>Bacteria</taxon>
        <taxon>Bacillati</taxon>
        <taxon>Actinomycetota</taxon>
        <taxon>Actinomycetes</taxon>
        <taxon>Mycobacteriales</taxon>
        <taxon>Mycobacteriaceae</taxon>
        <taxon>Mycolicibacter</taxon>
    </lineage>
</organism>
<dbReference type="AlphaFoldDB" id="A0A0F5MXM6"/>
<comment type="caution">
    <text evidence="2">The sequence shown here is derived from an EMBL/GenBank/DDBJ whole genome shotgun (WGS) entry which is preliminary data.</text>
</comment>
<reference evidence="2" key="2">
    <citation type="submission" date="2015-04" db="EMBL/GenBank/DDBJ databases">
        <title>Genome sequence of Mycobacterium arupense strain GUC1.</title>
        <authorList>
            <person name="Greninger A.L."/>
            <person name="Cunningham G."/>
            <person name="Chiu C.Y."/>
            <person name="Miller S."/>
        </authorList>
    </citation>
    <scope>NUCLEOTIDE SEQUENCE</scope>
    <source>
        <strain evidence="2">GUC1</strain>
    </source>
</reference>
<name>A0A0F5MXM6_9MYCO</name>
<dbReference type="EMBL" id="MVHH01000080">
    <property type="protein sequence ID" value="OQZ91334.1"/>
    <property type="molecule type" value="Genomic_DNA"/>
</dbReference>
<evidence type="ECO:0000313" key="7">
    <source>
        <dbReference type="Proteomes" id="UP000321797"/>
    </source>
</evidence>
<gene>
    <name evidence="3" type="ORF">BST15_20055</name>
    <name evidence="4" type="ORF">E6Q54_21570</name>
    <name evidence="2" type="ORF">WR43_09515</name>
</gene>
<reference evidence="5" key="1">
    <citation type="submission" date="2015-04" db="EMBL/GenBank/DDBJ databases">
        <title>Genome sequence of Mycobacterium arupense GUC1.</title>
        <authorList>
            <person name="Greninger A.L."/>
            <person name="Cunningham G."/>
            <person name="Chiu C.Y."/>
            <person name="Miller S."/>
        </authorList>
    </citation>
    <scope>NUCLEOTIDE SEQUENCE [LARGE SCALE GENOMIC DNA]</scope>
    <source>
        <strain evidence="5">GUC1</strain>
    </source>
</reference>
<dbReference type="STRING" id="342002.BST15_20055"/>
<dbReference type="EMBL" id="LASW01000033">
    <property type="protein sequence ID" value="KKB99451.1"/>
    <property type="molecule type" value="Genomic_DNA"/>
</dbReference>
<protein>
    <recommendedName>
        <fullName evidence="8">DUF732 domain-containing protein</fullName>
    </recommendedName>
</protein>
<reference evidence="3 6" key="3">
    <citation type="submission" date="2016-12" db="EMBL/GenBank/DDBJ databases">
        <title>The new phylogeny of genus Mycobacterium.</title>
        <authorList>
            <person name="Tortoli E."/>
            <person name="Trovato A."/>
            <person name="Cirillo D.M."/>
        </authorList>
    </citation>
    <scope>NUCLEOTIDE SEQUENCE [LARGE SCALE GENOMIC DNA]</scope>
    <source>
        <strain evidence="3 6">DSM 44942</strain>
    </source>
</reference>
<keyword evidence="1" id="KW-0732">Signal</keyword>
<evidence type="ECO:0008006" key="8">
    <source>
        <dbReference type="Google" id="ProtNLM"/>
    </source>
</evidence>
<reference evidence="4 7" key="4">
    <citation type="submission" date="2018-09" db="EMBL/GenBank/DDBJ databases">
        <title>Metagenome Assembled Genomes from an Advanced Water Purification Facility.</title>
        <authorList>
            <person name="Stamps B.W."/>
            <person name="Spear J.R."/>
        </authorList>
    </citation>
    <scope>NUCLEOTIDE SEQUENCE [LARGE SCALE GENOMIC DNA]</scope>
    <source>
        <strain evidence="4">Bin_29_2</strain>
    </source>
</reference>